<dbReference type="AlphaFoldDB" id="X0PUN1"/>
<protein>
    <submittedName>
        <fullName evidence="1">Uncharacterized protein</fullName>
    </submittedName>
</protein>
<accession>X0PUN1</accession>
<comment type="caution">
    <text evidence="1">The sequence shown here is derived from an EMBL/GenBank/DDBJ whole genome shotgun (WGS) entry which is preliminary data.</text>
</comment>
<evidence type="ECO:0000313" key="1">
    <source>
        <dbReference type="EMBL" id="GAF46899.1"/>
    </source>
</evidence>
<dbReference type="Proteomes" id="UP000019491">
    <property type="component" value="Unassembled WGS sequence"/>
</dbReference>
<evidence type="ECO:0000313" key="2">
    <source>
        <dbReference type="Proteomes" id="UP000019491"/>
    </source>
</evidence>
<sequence>MEDPGVRGEHLWHQRGDRMVDVVYVFDDPGASGGIGGEMRNPTEAQGVEVSMHAYVQTYVQTRT</sequence>
<organism evidence="1 2">
    <name type="scientific">Rhodococcus wratislaviensis NBRC 100605</name>
    <dbReference type="NCBI Taxonomy" id="1219028"/>
    <lineage>
        <taxon>Bacteria</taxon>
        <taxon>Bacillati</taxon>
        <taxon>Actinomycetota</taxon>
        <taxon>Actinomycetes</taxon>
        <taxon>Mycobacteriales</taxon>
        <taxon>Nocardiaceae</taxon>
        <taxon>Rhodococcus</taxon>
    </lineage>
</organism>
<dbReference type="EMBL" id="BAWF01000035">
    <property type="protein sequence ID" value="GAF46899.1"/>
    <property type="molecule type" value="Genomic_DNA"/>
</dbReference>
<reference evidence="1 2" key="1">
    <citation type="submission" date="2014-02" db="EMBL/GenBank/DDBJ databases">
        <title>Whole genome shotgun sequence of Rhodococcus wratislaviensis NBRC 100605.</title>
        <authorList>
            <person name="Hosoyama A."/>
            <person name="Tsuchikane K."/>
            <person name="Yoshida I."/>
            <person name="Ohji S."/>
            <person name="Ichikawa N."/>
            <person name="Yamazoe A."/>
            <person name="Fujita N."/>
        </authorList>
    </citation>
    <scope>NUCLEOTIDE SEQUENCE [LARGE SCALE GENOMIC DNA]</scope>
    <source>
        <strain evidence="1 2">NBRC 100605</strain>
    </source>
</reference>
<keyword evidence="2" id="KW-1185">Reference proteome</keyword>
<gene>
    <name evidence="1" type="ORF">RW1_035_00420</name>
</gene>
<name>X0PUN1_RHOWR</name>
<proteinExistence type="predicted"/>